<evidence type="ECO:0000313" key="3">
    <source>
        <dbReference type="EMBL" id="KAB0285521.1"/>
    </source>
</evidence>
<evidence type="ECO:0000313" key="4">
    <source>
        <dbReference type="Proteomes" id="UP000326789"/>
    </source>
</evidence>
<accession>A0A5N3QV32</accession>
<evidence type="ECO:0000256" key="1">
    <source>
        <dbReference type="ARBA" id="ARBA00023002"/>
    </source>
</evidence>
<reference evidence="3 4" key="1">
    <citation type="submission" date="2019-09" db="EMBL/GenBank/DDBJ databases">
        <title>Whole genome sequence of Vibrio fortis.</title>
        <authorList>
            <person name="Das S.K."/>
        </authorList>
    </citation>
    <scope>NUCLEOTIDE SEQUENCE [LARGE SCALE GENOMIC DNA]</scope>
    <source>
        <strain evidence="3 4">AN60</strain>
    </source>
</reference>
<evidence type="ECO:0000259" key="2">
    <source>
        <dbReference type="Pfam" id="PF00248"/>
    </source>
</evidence>
<dbReference type="InterPro" id="IPR050523">
    <property type="entry name" value="AKR_Detox_Biosynth"/>
</dbReference>
<dbReference type="GO" id="GO:0016491">
    <property type="term" value="F:oxidoreductase activity"/>
    <property type="evidence" value="ECO:0007669"/>
    <property type="project" value="UniProtKB-KW"/>
</dbReference>
<dbReference type="Pfam" id="PF00248">
    <property type="entry name" value="Aldo_ket_red"/>
    <property type="match status" value="1"/>
</dbReference>
<dbReference type="FunFam" id="3.20.20.100:FF:000004">
    <property type="entry name" value="Oxidoreductase, aldo/keto reductase"/>
    <property type="match status" value="1"/>
</dbReference>
<comment type="caution">
    <text evidence="3">The sequence shown here is derived from an EMBL/GenBank/DDBJ whole genome shotgun (WGS) entry which is preliminary data.</text>
</comment>
<dbReference type="InterPro" id="IPR023210">
    <property type="entry name" value="NADP_OxRdtase_dom"/>
</dbReference>
<dbReference type="Proteomes" id="UP000326789">
    <property type="component" value="Unassembled WGS sequence"/>
</dbReference>
<organism evidence="3 4">
    <name type="scientific">Vibrio fortis</name>
    <dbReference type="NCBI Taxonomy" id="212667"/>
    <lineage>
        <taxon>Bacteria</taxon>
        <taxon>Pseudomonadati</taxon>
        <taxon>Pseudomonadota</taxon>
        <taxon>Gammaproteobacteria</taxon>
        <taxon>Vibrionales</taxon>
        <taxon>Vibrionaceae</taxon>
        <taxon>Vibrio</taxon>
    </lineage>
</organism>
<dbReference type="PANTHER" id="PTHR43364">
    <property type="entry name" value="NADH-SPECIFIC METHYLGLYOXAL REDUCTASE-RELATED"/>
    <property type="match status" value="1"/>
</dbReference>
<sequence>MTDTSKWDGAFAKQENEDKRVQSLTEYRLLGNTGLRVSPIAFGAGTFGEKWGDAWSTGKEQGREIFNRYVEAGGNFFDTSNVYQFGESELWLGEYIKDAGIRDRLVISTKATQNQAVNDPNGGGNGRKHIIESVNKSLERLGTDYIDLFYLHHWDQVTPVEEVVMTFDQLIKEGKIRHYGLSNFPAWYVSKAHTIAQQRFLNPVSAIQNQYSLVARGDDAEYLPMCKHLGIAYTAWSPLANGLLTGKYQVNAEGELTGAGRLTEAWATDPSVANLATKEKVAVIAELLRISNETGHTPSQIALNWMIKHRGVTTAVIGARKLEQLESNLEALEFALDQAHVDALNEVSALTLQSPYSYHTPEFLELIHTGTTVKHV</sequence>
<keyword evidence="1" id="KW-0560">Oxidoreductase</keyword>
<dbReference type="PANTHER" id="PTHR43364:SF4">
    <property type="entry name" value="NAD(P)-LINKED OXIDOREDUCTASE SUPERFAMILY PROTEIN"/>
    <property type="match status" value="1"/>
</dbReference>
<dbReference type="InterPro" id="IPR036812">
    <property type="entry name" value="NAD(P)_OxRdtase_dom_sf"/>
</dbReference>
<dbReference type="AlphaFoldDB" id="A0A5N3QV32"/>
<dbReference type="GO" id="GO:0005829">
    <property type="term" value="C:cytosol"/>
    <property type="evidence" value="ECO:0007669"/>
    <property type="project" value="TreeGrafter"/>
</dbReference>
<dbReference type="RefSeq" id="WP_150873220.1">
    <property type="nucleotide sequence ID" value="NZ_VWSE01000010.1"/>
</dbReference>
<dbReference type="InterPro" id="IPR020471">
    <property type="entry name" value="AKR"/>
</dbReference>
<protein>
    <submittedName>
        <fullName evidence="3">Aldo/keto reductase</fullName>
    </submittedName>
</protein>
<feature type="domain" description="NADP-dependent oxidoreductase" evidence="2">
    <location>
        <begin position="39"/>
        <end position="348"/>
    </location>
</feature>
<dbReference type="SUPFAM" id="SSF51430">
    <property type="entry name" value="NAD(P)-linked oxidoreductase"/>
    <property type="match status" value="1"/>
</dbReference>
<proteinExistence type="predicted"/>
<name>A0A5N3QV32_9VIBR</name>
<dbReference type="PRINTS" id="PR00069">
    <property type="entry name" value="ALDKETRDTASE"/>
</dbReference>
<dbReference type="EMBL" id="VWSE01000010">
    <property type="protein sequence ID" value="KAB0285521.1"/>
    <property type="molecule type" value="Genomic_DNA"/>
</dbReference>
<dbReference type="Gene3D" id="3.20.20.100">
    <property type="entry name" value="NADP-dependent oxidoreductase domain"/>
    <property type="match status" value="1"/>
</dbReference>
<dbReference type="CDD" id="cd19080">
    <property type="entry name" value="AKR_AKR9A_9B"/>
    <property type="match status" value="1"/>
</dbReference>
<gene>
    <name evidence="3" type="ORF">F2P58_23720</name>
</gene>